<feature type="compositionally biased region" description="Polar residues" evidence="1">
    <location>
        <begin position="126"/>
        <end position="135"/>
    </location>
</feature>
<organism evidence="2">
    <name type="scientific">Chromera velia CCMP2878</name>
    <dbReference type="NCBI Taxonomy" id="1169474"/>
    <lineage>
        <taxon>Eukaryota</taxon>
        <taxon>Sar</taxon>
        <taxon>Alveolata</taxon>
        <taxon>Colpodellida</taxon>
        <taxon>Chromeraceae</taxon>
        <taxon>Chromera</taxon>
    </lineage>
</organism>
<gene>
    <name evidence="2" type="ORF">Cvel_5131</name>
</gene>
<feature type="region of interest" description="Disordered" evidence="1">
    <location>
        <begin position="33"/>
        <end position="317"/>
    </location>
</feature>
<feature type="compositionally biased region" description="Basic and acidic residues" evidence="1">
    <location>
        <begin position="271"/>
        <end position="288"/>
    </location>
</feature>
<feature type="compositionally biased region" description="Acidic residues" evidence="1">
    <location>
        <begin position="107"/>
        <end position="122"/>
    </location>
</feature>
<feature type="compositionally biased region" description="Polar residues" evidence="1">
    <location>
        <begin position="233"/>
        <end position="250"/>
    </location>
</feature>
<feature type="compositionally biased region" description="Low complexity" evidence="1">
    <location>
        <begin position="336"/>
        <end position="351"/>
    </location>
</feature>
<accession>A0A0G4GSC3</accession>
<feature type="non-terminal residue" evidence="2">
    <location>
        <position position="403"/>
    </location>
</feature>
<feature type="region of interest" description="Disordered" evidence="1">
    <location>
        <begin position="336"/>
        <end position="403"/>
    </location>
</feature>
<name>A0A0G4GSC3_9ALVE</name>
<evidence type="ECO:0000256" key="1">
    <source>
        <dbReference type="SAM" id="MobiDB-lite"/>
    </source>
</evidence>
<dbReference type="EMBL" id="CDMZ01001502">
    <property type="protein sequence ID" value="CEM33516.1"/>
    <property type="molecule type" value="Genomic_DNA"/>
</dbReference>
<sequence>MSDSRGAGLFSSVSVSVLDASEAGKLERFEKRFAAPSDGGAPPVFYSELSNQAPDKASGPNKENVMPDPTALMTEGEGQVDVEMGKMNERSEEEGEPMREEEKGDPIDEEDAPMGAQEEEQDRETQCATQSVRNNSTGGSSSGFSETAEKGGKMSSGGRSERDSSPDGCRKRKSEHPPVRWNGMKKSKDSKGPSKEQQSQGGKEKEKERGDPSKGTIEGQTTPPMSAPHRQSDPPSVSTPPEVSLQNSHPPQRRSGGRDTPPEAAEPHAPPQREREGHREREREDAHPARNAHHGPAGGSTSSSSSASAAAPVHTGPCITDFFLPIKKVTTTTAFASSASGTNNASASASASGGGGTDKGQQGRRGGGSAGLLSAPAGGAVSGEKRSLTPTNASAVSGGGGGG</sequence>
<dbReference type="VEuPathDB" id="CryptoDB:Cvel_5131"/>
<feature type="compositionally biased region" description="Basic and acidic residues" evidence="1">
    <location>
        <begin position="159"/>
        <end position="169"/>
    </location>
</feature>
<feature type="compositionally biased region" description="Low complexity" evidence="1">
    <location>
        <begin position="136"/>
        <end position="145"/>
    </location>
</feature>
<protein>
    <submittedName>
        <fullName evidence="2">Uncharacterized protein</fullName>
    </submittedName>
</protein>
<proteinExistence type="predicted"/>
<reference evidence="2" key="1">
    <citation type="submission" date="2014-11" db="EMBL/GenBank/DDBJ databases">
        <authorList>
            <person name="Otto D Thomas"/>
            <person name="Naeem Raeece"/>
        </authorList>
    </citation>
    <scope>NUCLEOTIDE SEQUENCE</scope>
</reference>
<feature type="compositionally biased region" description="Basic and acidic residues" evidence="1">
    <location>
        <begin position="202"/>
        <end position="212"/>
    </location>
</feature>
<feature type="compositionally biased region" description="Low complexity" evidence="1">
    <location>
        <begin position="299"/>
        <end position="311"/>
    </location>
</feature>
<dbReference type="AlphaFoldDB" id="A0A0G4GSC3"/>
<evidence type="ECO:0000313" key="2">
    <source>
        <dbReference type="EMBL" id="CEM33516.1"/>
    </source>
</evidence>
<feature type="compositionally biased region" description="Gly residues" evidence="1">
    <location>
        <begin position="352"/>
        <end position="370"/>
    </location>
</feature>
<feature type="compositionally biased region" description="Basic and acidic residues" evidence="1">
    <location>
        <begin position="83"/>
        <end position="106"/>
    </location>
</feature>